<comment type="caution">
    <text evidence="3">The sequence shown here is derived from an EMBL/GenBank/DDBJ whole genome shotgun (WGS) entry which is preliminary data.</text>
</comment>
<dbReference type="GO" id="GO:0005829">
    <property type="term" value="C:cytosol"/>
    <property type="evidence" value="ECO:0007669"/>
    <property type="project" value="TreeGrafter"/>
</dbReference>
<dbReference type="GO" id="GO:0003677">
    <property type="term" value="F:DNA binding"/>
    <property type="evidence" value="ECO:0007669"/>
    <property type="project" value="UniProtKB-KW"/>
</dbReference>
<dbReference type="Pfam" id="PF13560">
    <property type="entry name" value="HTH_31"/>
    <property type="match status" value="1"/>
</dbReference>
<dbReference type="PANTHER" id="PTHR46797:SF1">
    <property type="entry name" value="METHYLPHOSPHONATE SYNTHASE"/>
    <property type="match status" value="1"/>
</dbReference>
<accession>A0A2A2ZBC5</accession>
<dbReference type="SUPFAM" id="SSF47413">
    <property type="entry name" value="lambda repressor-like DNA-binding domains"/>
    <property type="match status" value="1"/>
</dbReference>
<evidence type="ECO:0000313" key="3">
    <source>
        <dbReference type="EMBL" id="PBA23759.1"/>
    </source>
</evidence>
<proteinExistence type="predicted"/>
<dbReference type="EMBL" id="NSFD01000055">
    <property type="protein sequence ID" value="PBA23759.1"/>
    <property type="molecule type" value="Genomic_DNA"/>
</dbReference>
<name>A0A2A2ZBC5_MYCAV</name>
<dbReference type="RefSeq" id="WP_033721342.1">
    <property type="nucleotide sequence ID" value="NZ_NSFD01000055.1"/>
</dbReference>
<dbReference type="Proteomes" id="UP000217768">
    <property type="component" value="Unassembled WGS sequence"/>
</dbReference>
<feature type="domain" description="HTH cro/C1-type" evidence="2">
    <location>
        <begin position="15"/>
        <end position="69"/>
    </location>
</feature>
<evidence type="ECO:0000259" key="2">
    <source>
        <dbReference type="PROSITE" id="PS50943"/>
    </source>
</evidence>
<dbReference type="InterPro" id="IPR050807">
    <property type="entry name" value="TransReg_Diox_bact_type"/>
</dbReference>
<sequence>MPIDAADLQKLGERLRALRHAAGETQEQTANSVGLTRTYLTEIEAGRKNITLSTLYALANHFKIEAAEILRVEKSRTTRQSRKSC</sequence>
<dbReference type="CDD" id="cd00093">
    <property type="entry name" value="HTH_XRE"/>
    <property type="match status" value="1"/>
</dbReference>
<organism evidence="3 4">
    <name type="scientific">Mycobacterium avium</name>
    <dbReference type="NCBI Taxonomy" id="1764"/>
    <lineage>
        <taxon>Bacteria</taxon>
        <taxon>Bacillati</taxon>
        <taxon>Actinomycetota</taxon>
        <taxon>Actinomycetes</taxon>
        <taxon>Mycobacteriales</taxon>
        <taxon>Mycobacteriaceae</taxon>
        <taxon>Mycobacterium</taxon>
        <taxon>Mycobacterium avium complex (MAC)</taxon>
    </lineage>
</organism>
<evidence type="ECO:0000313" key="4">
    <source>
        <dbReference type="Proteomes" id="UP000217768"/>
    </source>
</evidence>
<dbReference type="Gene3D" id="1.10.260.40">
    <property type="entry name" value="lambda repressor-like DNA-binding domains"/>
    <property type="match status" value="1"/>
</dbReference>
<keyword evidence="1" id="KW-0238">DNA-binding</keyword>
<gene>
    <name evidence="3" type="ORF">CKJ66_26195</name>
</gene>
<dbReference type="GO" id="GO:0003700">
    <property type="term" value="F:DNA-binding transcription factor activity"/>
    <property type="evidence" value="ECO:0007669"/>
    <property type="project" value="TreeGrafter"/>
</dbReference>
<dbReference type="PANTHER" id="PTHR46797">
    <property type="entry name" value="HTH-TYPE TRANSCRIPTIONAL REGULATOR"/>
    <property type="match status" value="1"/>
</dbReference>
<dbReference type="PROSITE" id="PS50943">
    <property type="entry name" value="HTH_CROC1"/>
    <property type="match status" value="1"/>
</dbReference>
<dbReference type="InterPro" id="IPR010982">
    <property type="entry name" value="Lambda_DNA-bd_dom_sf"/>
</dbReference>
<protein>
    <submittedName>
        <fullName evidence="3">Transcriptional regulator</fullName>
    </submittedName>
</protein>
<reference evidence="3 4" key="1">
    <citation type="submission" date="2017-08" db="EMBL/GenBank/DDBJ databases">
        <title>Phylogenetic analysis of Mycobacterium avium complex whole genomes.</title>
        <authorList>
            <person name="Caverly L.J."/>
            <person name="Spilker T."/>
            <person name="Lipuma J."/>
        </authorList>
    </citation>
    <scope>NUCLEOTIDE SEQUENCE [LARGE SCALE GENOMIC DNA]</scope>
    <source>
        <strain evidence="3 4">FLAC0165</strain>
    </source>
</reference>
<dbReference type="SMART" id="SM00530">
    <property type="entry name" value="HTH_XRE"/>
    <property type="match status" value="1"/>
</dbReference>
<dbReference type="InterPro" id="IPR001387">
    <property type="entry name" value="Cro/C1-type_HTH"/>
</dbReference>
<evidence type="ECO:0000256" key="1">
    <source>
        <dbReference type="ARBA" id="ARBA00023125"/>
    </source>
</evidence>
<dbReference type="AlphaFoldDB" id="A0A2A2ZBC5"/>